<dbReference type="PANTHER" id="PTHR48475:SF2">
    <property type="entry name" value="RIBONUCLEASE H"/>
    <property type="match status" value="1"/>
</dbReference>
<dbReference type="Pfam" id="PF00665">
    <property type="entry name" value="rve"/>
    <property type="match status" value="1"/>
</dbReference>
<dbReference type="PANTHER" id="PTHR48475">
    <property type="entry name" value="RIBONUCLEASE H"/>
    <property type="match status" value="1"/>
</dbReference>
<dbReference type="Gene3D" id="3.30.70.270">
    <property type="match status" value="1"/>
</dbReference>
<feature type="domain" description="Integrase catalytic" evidence="4">
    <location>
        <begin position="1012"/>
        <end position="1192"/>
    </location>
</feature>
<dbReference type="SUPFAM" id="SSF56672">
    <property type="entry name" value="DNA/RNA polymerases"/>
    <property type="match status" value="1"/>
</dbReference>
<reference evidence="5" key="1">
    <citation type="submission" date="2018-02" db="EMBL/GenBank/DDBJ databases">
        <authorList>
            <person name="Cohen D.B."/>
            <person name="Kent A.D."/>
        </authorList>
    </citation>
    <scope>NUCLEOTIDE SEQUENCE</scope>
</reference>
<name>A0A2N9GGD0_FAGSY</name>
<dbReference type="InterPro" id="IPR000477">
    <property type="entry name" value="RT_dom"/>
</dbReference>
<dbReference type="InterPro" id="IPR002156">
    <property type="entry name" value="RNaseH_domain"/>
</dbReference>
<evidence type="ECO:0000313" key="5">
    <source>
        <dbReference type="EMBL" id="SPC98575.1"/>
    </source>
</evidence>
<dbReference type="InterPro" id="IPR001584">
    <property type="entry name" value="Integrase_cat-core"/>
</dbReference>
<dbReference type="Pfam" id="PF13456">
    <property type="entry name" value="RVT_3"/>
    <property type="match status" value="1"/>
</dbReference>
<keyword evidence="1" id="KW-0233">DNA recombination</keyword>
<dbReference type="GO" id="GO:0003676">
    <property type="term" value="F:nucleic acid binding"/>
    <property type="evidence" value="ECO:0007669"/>
    <property type="project" value="InterPro"/>
</dbReference>
<dbReference type="InterPro" id="IPR043502">
    <property type="entry name" value="DNA/RNA_pol_sf"/>
</dbReference>
<organism evidence="5">
    <name type="scientific">Fagus sylvatica</name>
    <name type="common">Beechnut</name>
    <dbReference type="NCBI Taxonomy" id="28930"/>
    <lineage>
        <taxon>Eukaryota</taxon>
        <taxon>Viridiplantae</taxon>
        <taxon>Streptophyta</taxon>
        <taxon>Embryophyta</taxon>
        <taxon>Tracheophyta</taxon>
        <taxon>Spermatophyta</taxon>
        <taxon>Magnoliopsida</taxon>
        <taxon>eudicotyledons</taxon>
        <taxon>Gunneridae</taxon>
        <taxon>Pentapetalae</taxon>
        <taxon>rosids</taxon>
        <taxon>fabids</taxon>
        <taxon>Fagales</taxon>
        <taxon>Fagaceae</taxon>
        <taxon>Fagus</taxon>
    </lineage>
</organism>
<dbReference type="PROSITE" id="PS50994">
    <property type="entry name" value="INTEGRASE"/>
    <property type="match status" value="1"/>
</dbReference>
<dbReference type="CDD" id="cd00303">
    <property type="entry name" value="retropepsin_like"/>
    <property type="match status" value="1"/>
</dbReference>
<dbReference type="Gene3D" id="1.10.340.70">
    <property type="match status" value="1"/>
</dbReference>
<protein>
    <submittedName>
        <fullName evidence="5">Uncharacterized protein</fullName>
    </submittedName>
</protein>
<dbReference type="InterPro" id="IPR043128">
    <property type="entry name" value="Rev_trsase/Diguanyl_cyclase"/>
</dbReference>
<dbReference type="GO" id="GO:0004523">
    <property type="term" value="F:RNA-DNA hybrid ribonuclease activity"/>
    <property type="evidence" value="ECO:0007669"/>
    <property type="project" value="InterPro"/>
</dbReference>
<dbReference type="InterPro" id="IPR012337">
    <property type="entry name" value="RNaseH-like_sf"/>
</dbReference>
<dbReference type="PROSITE" id="PS50879">
    <property type="entry name" value="RNASE_H_1"/>
    <property type="match status" value="1"/>
</dbReference>
<evidence type="ECO:0000259" key="4">
    <source>
        <dbReference type="PROSITE" id="PS50994"/>
    </source>
</evidence>
<feature type="region of interest" description="Disordered" evidence="2">
    <location>
        <begin position="105"/>
        <end position="135"/>
    </location>
</feature>
<dbReference type="CDD" id="cd01647">
    <property type="entry name" value="RT_LTR"/>
    <property type="match status" value="1"/>
</dbReference>
<dbReference type="Pfam" id="PF17919">
    <property type="entry name" value="RT_RNaseH_2"/>
    <property type="match status" value="1"/>
</dbReference>
<dbReference type="InterPro" id="IPR041588">
    <property type="entry name" value="Integrase_H2C2"/>
</dbReference>
<dbReference type="Gene3D" id="3.30.420.10">
    <property type="entry name" value="Ribonuclease H-like superfamily/Ribonuclease H"/>
    <property type="match status" value="2"/>
</dbReference>
<evidence type="ECO:0000256" key="1">
    <source>
        <dbReference type="ARBA" id="ARBA00023172"/>
    </source>
</evidence>
<dbReference type="GO" id="GO:0015074">
    <property type="term" value="P:DNA integration"/>
    <property type="evidence" value="ECO:0007669"/>
    <property type="project" value="InterPro"/>
</dbReference>
<accession>A0A2N9GGD0</accession>
<dbReference type="Pfam" id="PF17921">
    <property type="entry name" value="Integrase_H2C2"/>
    <property type="match status" value="1"/>
</dbReference>
<evidence type="ECO:0000259" key="3">
    <source>
        <dbReference type="PROSITE" id="PS50879"/>
    </source>
</evidence>
<sequence>MSESFTARLITNTRKPKEIDALLALKMKAEKTLKSYSARYWEVYNDINACDEDIVVKTFWFGLHQDIKLRRSLTKRPHVSMADLMTRLEEHIRVEDDSKSLARTVEAAPPANKKAVKLEQNQTKKSRRSTDQPRARTCLAVHTTFKEPIYRLLPFIKDKAYFKWPPKMPGDPATREGKPYCSYHRERGHLTEQCRAYKYHLEQLVKNGHLWHHDQKGEMRKAAHLREVFQIGDFAQMAPAPLKKESVEQIVFTDQDLEGVQLAHSDALVVTLRIGEFDVKRILIDPSSSVEIMHESLFKGLGLKKKDLNLVEGPLSGFSGETVVPSGKVTINEAPGVNLEFTPYNAILGRPWLHRMGAIPSTLHQRLRFPTPQGVMEILGDQLAAKQCLVAAIKHKSQQPPETKEGPDGISAAKDEAQRQFLIGDSLSEKHRSRLLTLLKDYQDVFAWTPYEAPGVNLEFVCHELNFSPEYKPIIQKARRTAPQHAEAVWEEVKRLLKIGAVREVLYPQWLSNTVVVKKKNGKWKVWATYQRMVTKMFSELLGNTVEVYIDDMVVKSIRCSGHVEDLKQVFSIPRKHNLKLNASKCAFGVGSGKFLGFMVTQRCIEANPDQIAAIQGLQPLKNKGKSFVWGEESDRAFERLKEYLSAPPLLSSPKEREPFYIYLAASDKAVSSAIIRDDSGEQRPVYYTIKTMNAVETRYPPLEKSALALFITAKKLPHYFQAHTMVVLTSWPLKALFKTIKGQVLADFIAEFAPENGDILTREQHPKDAGRSLEKRNWALYVDGVANSRGSSLGIVLILPEGELLEQSIRLGFGASNNEAEYEALLHGLRAARWLNANPFTIHCDSQLIVNQLTGEYMAKDERMIAYLKLARDLLKGFRKFNIERVGREHNGHADSLAGLASSVAPDFRRTITVEVQDSPSIAEKGQGDIYLIETGPSWMDPILDYLVKDILPADQKEAAKVRRTATRAIGQGYWWPYIQKDAAQYVRRCGKCQLFAPAIHKPASQLNPISSPWPFAQWGLDLVGPLPRATGNRQWLIVATDYFTKWVEAEPLTRITDSKSRKFVWKNIITRFSIPKCLISDNGTQFDSGPFKKYYSEFEIRNRFSSPAYPQGNGQAESSNKTILNGIKKKEEYNQENNELMLAKDLDLAQKRRDLAMIRLASYQGNLKKKYGKNISGRSLAPGDLVLRKVLGSRKDPTQGKLGANWEGPYQIISEAGLGAFNLKGMDGKSLKRPWNTSKLKKFYQIFVIYGAEIWINRSGIKILATTRCFACESSSGVVERHQTLAMLGVSPVNPQVVWRNDIKILATTRCSTCESSSGVVERHQTLAMLGVSPVNPQVVWRNGIKILATTRCSACESSSGVVERHQTLAMLNVSPVNP</sequence>
<dbReference type="EMBL" id="OIVN01001884">
    <property type="protein sequence ID" value="SPC98575.1"/>
    <property type="molecule type" value="Genomic_DNA"/>
</dbReference>
<dbReference type="GO" id="GO:0006310">
    <property type="term" value="P:DNA recombination"/>
    <property type="evidence" value="ECO:0007669"/>
    <property type="project" value="UniProtKB-KW"/>
</dbReference>
<gene>
    <name evidence="5" type="ORF">FSB_LOCUS26457</name>
</gene>
<dbReference type="SUPFAM" id="SSF53098">
    <property type="entry name" value="Ribonuclease H-like"/>
    <property type="match status" value="2"/>
</dbReference>
<dbReference type="Gene3D" id="2.40.70.10">
    <property type="entry name" value="Acid Proteases"/>
    <property type="match status" value="1"/>
</dbReference>
<proteinExistence type="predicted"/>
<dbReference type="Gene3D" id="3.10.10.10">
    <property type="entry name" value="HIV Type 1 Reverse Transcriptase, subunit A, domain 1"/>
    <property type="match status" value="1"/>
</dbReference>
<dbReference type="Pfam" id="PF00078">
    <property type="entry name" value="RVT_1"/>
    <property type="match status" value="1"/>
</dbReference>
<evidence type="ECO:0000256" key="2">
    <source>
        <dbReference type="SAM" id="MobiDB-lite"/>
    </source>
</evidence>
<dbReference type="InterPro" id="IPR021109">
    <property type="entry name" value="Peptidase_aspartic_dom_sf"/>
</dbReference>
<feature type="domain" description="RNase H type-1" evidence="3">
    <location>
        <begin position="775"/>
        <end position="904"/>
    </location>
</feature>
<dbReference type="InterPro" id="IPR036397">
    <property type="entry name" value="RNaseH_sf"/>
</dbReference>
<dbReference type="InterPro" id="IPR041577">
    <property type="entry name" value="RT_RNaseH_2"/>
</dbReference>
<dbReference type="CDD" id="cd09279">
    <property type="entry name" value="RNase_HI_like"/>
    <property type="match status" value="1"/>
</dbReference>